<organism evidence="4 5">
    <name type="scientific">candidate division Kazan bacterium</name>
    <dbReference type="NCBI Taxonomy" id="2202143"/>
    <lineage>
        <taxon>Bacteria</taxon>
        <taxon>Bacteria division Kazan-3B-28</taxon>
    </lineage>
</organism>
<dbReference type="AlphaFoldDB" id="A0A420ZD19"/>
<dbReference type="CDD" id="cd00317">
    <property type="entry name" value="cyclophilin"/>
    <property type="match status" value="1"/>
</dbReference>
<dbReference type="PANTHER" id="PTHR45625:SF3">
    <property type="entry name" value="PEPTIDYL-PROLYL CIS-TRANS ISOMERASE B-RELATED"/>
    <property type="match status" value="1"/>
</dbReference>
<dbReference type="Pfam" id="PF00160">
    <property type="entry name" value="Pro_isomerase"/>
    <property type="match status" value="1"/>
</dbReference>
<keyword evidence="1 4" id="KW-0413">Isomerase</keyword>
<evidence type="ECO:0000256" key="1">
    <source>
        <dbReference type="RuleBase" id="RU363019"/>
    </source>
</evidence>
<name>A0A420ZD19_UNCK3</name>
<proteinExistence type="inferred from homology"/>
<comment type="catalytic activity">
    <reaction evidence="1">
        <text>[protein]-peptidylproline (omega=180) = [protein]-peptidylproline (omega=0)</text>
        <dbReference type="Rhea" id="RHEA:16237"/>
        <dbReference type="Rhea" id="RHEA-COMP:10747"/>
        <dbReference type="Rhea" id="RHEA-COMP:10748"/>
        <dbReference type="ChEBI" id="CHEBI:83833"/>
        <dbReference type="ChEBI" id="CHEBI:83834"/>
        <dbReference type="EC" id="5.2.1.8"/>
    </reaction>
</comment>
<accession>A0A420ZD19</accession>
<comment type="caution">
    <text evidence="4">The sequence shown here is derived from an EMBL/GenBank/DDBJ whole genome shotgun (WGS) entry which is preliminary data.</text>
</comment>
<comment type="function">
    <text evidence="1">PPIases accelerate the folding of proteins. It catalyzes the cis-trans isomerization of proline imidic peptide bonds in oligopeptides.</text>
</comment>
<dbReference type="Gene3D" id="2.40.100.10">
    <property type="entry name" value="Cyclophilin-like"/>
    <property type="match status" value="1"/>
</dbReference>
<sequence>MIWGGTYAYNLFFGSVTGPFGSIKRSELNTYKTLVMETSEGNMTFELDTDNTPKTAANFVLLAQKNYFNGMKFHRIIKDFMIQSGDPNSKNDDPSDDGMGGPGYQFDDEKIIGEYVRGTLAMANSGPNTNGSQFFIVHKDTEMPKNYVIFGKLIDGFDTLDKIADTPVEDNGTGEKSRPTRDVIINNIVLSDLAVE</sequence>
<evidence type="ECO:0000259" key="3">
    <source>
        <dbReference type="PROSITE" id="PS50072"/>
    </source>
</evidence>
<dbReference type="EMBL" id="QMNG01000005">
    <property type="protein sequence ID" value="RLC37409.1"/>
    <property type="molecule type" value="Genomic_DNA"/>
</dbReference>
<gene>
    <name evidence="4" type="ORF">DRH29_02220</name>
</gene>
<evidence type="ECO:0000256" key="2">
    <source>
        <dbReference type="SAM" id="MobiDB-lite"/>
    </source>
</evidence>
<dbReference type="InterPro" id="IPR002130">
    <property type="entry name" value="Cyclophilin-type_PPIase_dom"/>
</dbReference>
<dbReference type="EC" id="5.2.1.8" evidence="1"/>
<keyword evidence="1" id="KW-0697">Rotamase</keyword>
<dbReference type="Proteomes" id="UP000281261">
    <property type="component" value="Unassembled WGS sequence"/>
</dbReference>
<feature type="domain" description="PPIase cyclophilin-type" evidence="3">
    <location>
        <begin position="30"/>
        <end position="190"/>
    </location>
</feature>
<feature type="region of interest" description="Disordered" evidence="2">
    <location>
        <begin position="84"/>
        <end position="103"/>
    </location>
</feature>
<evidence type="ECO:0000313" key="4">
    <source>
        <dbReference type="EMBL" id="RLC37409.1"/>
    </source>
</evidence>
<dbReference type="PROSITE" id="PS50072">
    <property type="entry name" value="CSA_PPIASE_2"/>
    <property type="match status" value="1"/>
</dbReference>
<reference evidence="4 5" key="1">
    <citation type="submission" date="2018-06" db="EMBL/GenBank/DDBJ databases">
        <title>Extensive metabolic versatility and redundancy in microbially diverse, dynamic hydrothermal sediments.</title>
        <authorList>
            <person name="Dombrowski N."/>
            <person name="Teske A."/>
            <person name="Baker B.J."/>
        </authorList>
    </citation>
    <scope>NUCLEOTIDE SEQUENCE [LARGE SCALE GENOMIC DNA]</scope>
    <source>
        <strain evidence="4">B79_G16</strain>
    </source>
</reference>
<dbReference type="PRINTS" id="PR00153">
    <property type="entry name" value="CSAPPISMRASE"/>
</dbReference>
<dbReference type="InterPro" id="IPR044666">
    <property type="entry name" value="Cyclophilin_A-like"/>
</dbReference>
<dbReference type="GO" id="GO:0003755">
    <property type="term" value="F:peptidyl-prolyl cis-trans isomerase activity"/>
    <property type="evidence" value="ECO:0007669"/>
    <property type="project" value="UniProtKB-UniRule"/>
</dbReference>
<comment type="similarity">
    <text evidence="1">Belongs to the cyclophilin-type PPIase family.</text>
</comment>
<dbReference type="InterPro" id="IPR029000">
    <property type="entry name" value="Cyclophilin-like_dom_sf"/>
</dbReference>
<dbReference type="SUPFAM" id="SSF50891">
    <property type="entry name" value="Cyclophilin-like"/>
    <property type="match status" value="1"/>
</dbReference>
<protein>
    <recommendedName>
        <fullName evidence="1">Peptidyl-prolyl cis-trans isomerase</fullName>
        <shortName evidence="1">PPIase</shortName>
        <ecNumber evidence="1">5.2.1.8</ecNumber>
    </recommendedName>
</protein>
<dbReference type="PANTHER" id="PTHR45625">
    <property type="entry name" value="PEPTIDYL-PROLYL CIS-TRANS ISOMERASE-RELATED"/>
    <property type="match status" value="1"/>
</dbReference>
<evidence type="ECO:0000313" key="5">
    <source>
        <dbReference type="Proteomes" id="UP000281261"/>
    </source>
</evidence>